<dbReference type="InterPro" id="IPR010982">
    <property type="entry name" value="Lambda_DNA-bd_dom_sf"/>
</dbReference>
<dbReference type="EMBL" id="CP029550">
    <property type="protein sequence ID" value="AWN41207.1"/>
    <property type="molecule type" value="Genomic_DNA"/>
</dbReference>
<dbReference type="Pfam" id="PF21716">
    <property type="entry name" value="dnstrm_HI1420"/>
    <property type="match status" value="1"/>
</dbReference>
<dbReference type="Proteomes" id="UP000245926">
    <property type="component" value="Chromosome"/>
</dbReference>
<keyword evidence="2" id="KW-1185">Reference proteome</keyword>
<dbReference type="SUPFAM" id="SSF47413">
    <property type="entry name" value="lambda repressor-like DNA-binding domains"/>
    <property type="match status" value="1"/>
</dbReference>
<name>A0A2U8W561_9HYPH</name>
<sequence>MTSTPARFTPFDASEFLDSEESIAEYLAAALEDPDPDLFVAALGDVAKARGMTQIAREAGLGRESLYKALTPGSKVRYETVRKVMDVLGVRLTVSPQG</sequence>
<dbReference type="NCBIfam" id="TIGR02684">
    <property type="entry name" value="dnstrm_HI1420"/>
    <property type="match status" value="1"/>
</dbReference>
<evidence type="ECO:0000313" key="1">
    <source>
        <dbReference type="EMBL" id="AWN41207.1"/>
    </source>
</evidence>
<dbReference type="OrthoDB" id="9798416at2"/>
<evidence type="ECO:0000313" key="2">
    <source>
        <dbReference type="Proteomes" id="UP000245926"/>
    </source>
</evidence>
<reference evidence="2" key="1">
    <citation type="submission" date="2018-05" db="EMBL/GenBank/DDBJ databases">
        <title>Complete Genome Sequence of Methylobacterium sp. 17SD2-17.</title>
        <authorList>
            <person name="Srinivasan S."/>
        </authorList>
    </citation>
    <scope>NUCLEOTIDE SEQUENCE [LARGE SCALE GENOMIC DNA]</scope>
    <source>
        <strain evidence="2">17SD2-17</strain>
    </source>
</reference>
<dbReference type="GO" id="GO:0003677">
    <property type="term" value="F:DNA binding"/>
    <property type="evidence" value="ECO:0007669"/>
    <property type="project" value="InterPro"/>
</dbReference>
<dbReference type="PANTHER" id="PTHR40275">
    <property type="entry name" value="SSL7038 PROTEIN"/>
    <property type="match status" value="1"/>
</dbReference>
<dbReference type="RefSeq" id="WP_109890004.1">
    <property type="nucleotide sequence ID" value="NZ_CP029550.1"/>
</dbReference>
<dbReference type="AlphaFoldDB" id="A0A2U8W561"/>
<dbReference type="InterPro" id="IPR014057">
    <property type="entry name" value="HI1420"/>
</dbReference>
<gene>
    <name evidence="1" type="ORF">DK389_12595</name>
</gene>
<accession>A0A2U8W561</accession>
<protein>
    <submittedName>
        <fullName evidence="1">Putative addiction module antidote protein</fullName>
    </submittedName>
</protein>
<proteinExistence type="predicted"/>
<dbReference type="PANTHER" id="PTHR40275:SF1">
    <property type="entry name" value="SSL7038 PROTEIN"/>
    <property type="match status" value="1"/>
</dbReference>
<dbReference type="KEGG" id="mets:DK389_12595"/>
<organism evidence="1 2">
    <name type="scientific">Methylobacterium durans</name>
    <dbReference type="NCBI Taxonomy" id="2202825"/>
    <lineage>
        <taxon>Bacteria</taxon>
        <taxon>Pseudomonadati</taxon>
        <taxon>Pseudomonadota</taxon>
        <taxon>Alphaproteobacteria</taxon>
        <taxon>Hyphomicrobiales</taxon>
        <taxon>Methylobacteriaceae</taxon>
        <taxon>Methylobacterium</taxon>
    </lineage>
</organism>